<dbReference type="SUPFAM" id="SSF51905">
    <property type="entry name" value="FAD/NAD(P)-binding domain"/>
    <property type="match status" value="1"/>
</dbReference>
<evidence type="ECO:0000256" key="11">
    <source>
        <dbReference type="ARBA" id="ARBA00048305"/>
    </source>
</evidence>
<dbReference type="PANTHER" id="PTHR42716:SF2">
    <property type="entry name" value="L-ASPARTATE OXIDASE, CHLOROPLASTIC"/>
    <property type="match status" value="1"/>
</dbReference>
<dbReference type="GO" id="GO:0005737">
    <property type="term" value="C:cytoplasm"/>
    <property type="evidence" value="ECO:0007669"/>
    <property type="project" value="UniProtKB-SubCell"/>
</dbReference>
<comment type="catalytic activity">
    <reaction evidence="11">
        <text>L-aspartate + O2 = iminosuccinate + H2O2</text>
        <dbReference type="Rhea" id="RHEA:25876"/>
        <dbReference type="ChEBI" id="CHEBI:15379"/>
        <dbReference type="ChEBI" id="CHEBI:16240"/>
        <dbReference type="ChEBI" id="CHEBI:29991"/>
        <dbReference type="ChEBI" id="CHEBI:77875"/>
        <dbReference type="EC" id="1.4.3.16"/>
    </reaction>
    <physiologicalReaction direction="left-to-right" evidence="11">
        <dbReference type="Rhea" id="RHEA:25877"/>
    </physiologicalReaction>
</comment>
<reference evidence="16 17" key="1">
    <citation type="submission" date="2019-07" db="EMBL/GenBank/DDBJ databases">
        <title>Genomic Encyclopedia of Archaeal and Bacterial Type Strains, Phase II (KMG-II): from individual species to whole genera.</title>
        <authorList>
            <person name="Goeker M."/>
        </authorList>
    </citation>
    <scope>NUCLEOTIDE SEQUENCE [LARGE SCALE GENOMIC DNA]</scope>
    <source>
        <strain evidence="16 17">DSM 46842</strain>
    </source>
</reference>
<evidence type="ECO:0000256" key="13">
    <source>
        <dbReference type="RuleBase" id="RU362049"/>
    </source>
</evidence>
<keyword evidence="6 13" id="KW-0285">Flavoprotein</keyword>
<dbReference type="InterPro" id="IPR015939">
    <property type="entry name" value="Fum_Rdtase/Succ_DH_flav-like_C"/>
</dbReference>
<dbReference type="EC" id="1.4.3.16" evidence="4 12"/>
<dbReference type="FunFam" id="3.90.700.10:FF:000002">
    <property type="entry name" value="L-aspartate oxidase"/>
    <property type="match status" value="1"/>
</dbReference>
<keyword evidence="7 13" id="KW-0662">Pyridine nucleotide biosynthesis</keyword>
<dbReference type="Gene3D" id="3.90.700.10">
    <property type="entry name" value="Succinate dehydrogenase/fumarate reductase flavoprotein, catalytic domain"/>
    <property type="match status" value="1"/>
</dbReference>
<evidence type="ECO:0000313" key="17">
    <source>
        <dbReference type="Proteomes" id="UP000322499"/>
    </source>
</evidence>
<dbReference type="NCBIfam" id="NF005867">
    <property type="entry name" value="PRK07804.1"/>
    <property type="match status" value="1"/>
</dbReference>
<dbReference type="InterPro" id="IPR037099">
    <property type="entry name" value="Fum_R/Succ_DH_flav-like_C_sf"/>
</dbReference>
<comment type="caution">
    <text evidence="16">The sequence shown here is derived from an EMBL/GenBank/DDBJ whole genome shotgun (WGS) entry which is preliminary data.</text>
</comment>
<dbReference type="PRINTS" id="PR00368">
    <property type="entry name" value="FADPNR"/>
</dbReference>
<dbReference type="PANTHER" id="PTHR42716">
    <property type="entry name" value="L-ASPARTATE OXIDASE"/>
    <property type="match status" value="1"/>
</dbReference>
<dbReference type="Proteomes" id="UP000322499">
    <property type="component" value="Unassembled WGS sequence"/>
</dbReference>
<dbReference type="InterPro" id="IPR005288">
    <property type="entry name" value="NadB"/>
</dbReference>
<evidence type="ECO:0000256" key="2">
    <source>
        <dbReference type="ARBA" id="ARBA00004950"/>
    </source>
</evidence>
<keyword evidence="17" id="KW-1185">Reference proteome</keyword>
<keyword evidence="9 13" id="KW-0560">Oxidoreductase</keyword>
<feature type="domain" description="FAD-dependent oxidoreductase 2 FAD-binding" evidence="14">
    <location>
        <begin position="28"/>
        <end position="408"/>
    </location>
</feature>
<dbReference type="NCBIfam" id="TIGR00551">
    <property type="entry name" value="nadB"/>
    <property type="match status" value="1"/>
</dbReference>
<name>A0A5S5CV44_9ACTN</name>
<evidence type="ECO:0000259" key="14">
    <source>
        <dbReference type="Pfam" id="PF00890"/>
    </source>
</evidence>
<evidence type="ECO:0000256" key="1">
    <source>
        <dbReference type="ARBA" id="ARBA00001974"/>
    </source>
</evidence>
<dbReference type="InterPro" id="IPR027477">
    <property type="entry name" value="Succ_DH/fumarate_Rdtase_cat_sf"/>
</dbReference>
<dbReference type="RefSeq" id="WP_166533283.1">
    <property type="nucleotide sequence ID" value="NZ_VNHW01000006.1"/>
</dbReference>
<dbReference type="SUPFAM" id="SSF56425">
    <property type="entry name" value="Succinate dehydrogenase/fumarate reductase flavoprotein, catalytic domain"/>
    <property type="match status" value="1"/>
</dbReference>
<dbReference type="Pfam" id="PF02910">
    <property type="entry name" value="Succ_DH_flav_C"/>
    <property type="match status" value="1"/>
</dbReference>
<evidence type="ECO:0000256" key="7">
    <source>
        <dbReference type="ARBA" id="ARBA00022642"/>
    </source>
</evidence>
<keyword evidence="8 13" id="KW-0274">FAD</keyword>
<dbReference type="InterPro" id="IPR036188">
    <property type="entry name" value="FAD/NAD-bd_sf"/>
</dbReference>
<organism evidence="16 17">
    <name type="scientific">Blastococcus xanthinilyticus</name>
    <dbReference type="NCBI Taxonomy" id="1564164"/>
    <lineage>
        <taxon>Bacteria</taxon>
        <taxon>Bacillati</taxon>
        <taxon>Actinomycetota</taxon>
        <taxon>Actinomycetes</taxon>
        <taxon>Geodermatophilales</taxon>
        <taxon>Geodermatophilaceae</taxon>
        <taxon>Blastococcus</taxon>
    </lineage>
</organism>
<comment type="similarity">
    <text evidence="3 13">Belongs to the FAD-dependent oxidoreductase 2 family. NadB subfamily.</text>
</comment>
<dbReference type="GO" id="GO:0008734">
    <property type="term" value="F:L-aspartate oxidase activity"/>
    <property type="evidence" value="ECO:0007669"/>
    <property type="project" value="UniProtKB-UniRule"/>
</dbReference>
<dbReference type="GO" id="GO:0033765">
    <property type="term" value="F:steroid dehydrogenase activity, acting on the CH-CH group of donors"/>
    <property type="evidence" value="ECO:0007669"/>
    <property type="project" value="UniProtKB-ARBA"/>
</dbReference>
<evidence type="ECO:0000259" key="15">
    <source>
        <dbReference type="Pfam" id="PF02910"/>
    </source>
</evidence>
<dbReference type="EMBL" id="VNHW01000006">
    <property type="protein sequence ID" value="TYP87647.1"/>
    <property type="molecule type" value="Genomic_DNA"/>
</dbReference>
<dbReference type="SUPFAM" id="SSF46977">
    <property type="entry name" value="Succinate dehydrogenase/fumarate reductase flavoprotein C-terminal domain"/>
    <property type="match status" value="1"/>
</dbReference>
<evidence type="ECO:0000256" key="10">
    <source>
        <dbReference type="ARBA" id="ARBA00029426"/>
    </source>
</evidence>
<dbReference type="Gene3D" id="3.50.50.60">
    <property type="entry name" value="FAD/NAD(P)-binding domain"/>
    <property type="match status" value="1"/>
</dbReference>
<comment type="function">
    <text evidence="10">Catalyzes the oxidation of L-aspartate to iminoaspartate, the first step in the de novo biosynthesis of NAD(+).</text>
</comment>
<dbReference type="UniPathway" id="UPA00253">
    <property type="reaction ID" value="UER00326"/>
</dbReference>
<evidence type="ECO:0000256" key="8">
    <source>
        <dbReference type="ARBA" id="ARBA00022827"/>
    </source>
</evidence>
<dbReference type="AlphaFoldDB" id="A0A5S5CV44"/>
<comment type="pathway">
    <text evidence="2 13">Cofactor biosynthesis; NAD(+) biosynthesis; iminoaspartate from L-aspartate (oxidase route): step 1/1.</text>
</comment>
<evidence type="ECO:0000256" key="5">
    <source>
        <dbReference type="ARBA" id="ARBA00021901"/>
    </source>
</evidence>
<dbReference type="Gene3D" id="1.20.58.100">
    <property type="entry name" value="Fumarate reductase/succinate dehydrogenase flavoprotein-like, C-terminal domain"/>
    <property type="match status" value="1"/>
</dbReference>
<evidence type="ECO:0000256" key="4">
    <source>
        <dbReference type="ARBA" id="ARBA00012173"/>
    </source>
</evidence>
<evidence type="ECO:0000256" key="9">
    <source>
        <dbReference type="ARBA" id="ARBA00023002"/>
    </source>
</evidence>
<accession>A0A5S5CV44</accession>
<comment type="cofactor">
    <cofactor evidence="1 13">
        <name>FAD</name>
        <dbReference type="ChEBI" id="CHEBI:57692"/>
    </cofactor>
</comment>
<feature type="domain" description="Fumarate reductase/succinate dehydrogenase flavoprotein-like C-terminal" evidence="15">
    <location>
        <begin position="452"/>
        <end position="532"/>
    </location>
</feature>
<evidence type="ECO:0000256" key="3">
    <source>
        <dbReference type="ARBA" id="ARBA00008562"/>
    </source>
</evidence>
<proteinExistence type="inferred from homology"/>
<comment type="subcellular location">
    <subcellularLocation>
        <location evidence="13">Cytoplasm</location>
    </subcellularLocation>
</comment>
<dbReference type="PRINTS" id="PR00411">
    <property type="entry name" value="PNDRDTASEI"/>
</dbReference>
<evidence type="ECO:0000313" key="16">
    <source>
        <dbReference type="EMBL" id="TYP87647.1"/>
    </source>
</evidence>
<dbReference type="InterPro" id="IPR003953">
    <property type="entry name" value="FAD-dep_OxRdtase_2_FAD-bd"/>
</dbReference>
<sequence length="563" mass="56648">MTPGLRRAAPVVVPALPLPEAGWSRTTDVVVVGSGAAGLMTALALAAAGRRVTVVTKGALGDGSTRWAQGGLAAVLGADDDPALHLQDTLTAGAGLCDEAAAATLVADAPAAIRLLRELGARLDLDGHGRPALTREGGHSRDRIVHAGGDASGAEVTRTLVEALAATGVEVLERTVALDALRTPDGEVGGLRVARVAVDGALTDAGDLRAHAVVLATGGYGQVYAAATSPAGATGDGLALALRAGAEVADVEMVQFHPTVLWQGPGATGQQVLISEAVRGEGAVLVDRAGRRIMAGVHPLADLAPRDVVSATIAAHLAATGDDCVLLDATALGTDFLERRFPGILRACRAAGFDPATEPVPVAPGAHYTCGGVLADLDGRTGVPGLFAVGEVACTGVHGANRLASNSVTEGLVAARRCAALLDAELPTDAPAAGVAPPTGAAVDPAGRTAIGRATSRYAGVVRTAEGLTRLDELLAAVDRLPAGAPLDLAAVEATAVHTVAVLLATAARTRRESRGCHRRADAPGARPEWQVRLACRADATGRLHLRTVPLTAAGTDRTRGVA</sequence>
<dbReference type="Pfam" id="PF00890">
    <property type="entry name" value="FAD_binding_2"/>
    <property type="match status" value="1"/>
</dbReference>
<evidence type="ECO:0000256" key="6">
    <source>
        <dbReference type="ARBA" id="ARBA00022630"/>
    </source>
</evidence>
<protein>
    <recommendedName>
        <fullName evidence="5 12">L-aspartate oxidase</fullName>
        <ecNumber evidence="4 12">1.4.3.16</ecNumber>
    </recommendedName>
</protein>
<evidence type="ECO:0000256" key="12">
    <source>
        <dbReference type="NCBIfam" id="TIGR00551"/>
    </source>
</evidence>
<gene>
    <name evidence="16" type="ORF">BD833_106239</name>
</gene>
<dbReference type="GO" id="GO:0034628">
    <property type="term" value="P:'de novo' NAD+ biosynthetic process from L-aspartate"/>
    <property type="evidence" value="ECO:0007669"/>
    <property type="project" value="TreeGrafter"/>
</dbReference>